<protein>
    <recommendedName>
        <fullName evidence="2">Heterokaryon incompatibility domain-containing protein</fullName>
    </recommendedName>
</protein>
<dbReference type="GeneID" id="54288928"/>
<sequence>MSRSVDYPKSPAEAEKHIEAIRARLSGAHAEREDRLHKLISEQMYSKRGHFIYELLQNADDTEYAAGPIINIRHSGNRLLFECNEIGFSKADVEALCDASNSTKKKTNPTRKQIGEKGIGFKSVFKVCSSVWLKSGFYQFKFDKNILLGRIQPIWEAFPVSTTPGYTGILIDLEAENNAHIRSALEGVDPIILLFLQQVRQINISIHADGILARARGPTFNRLTAESIPKTARVLHRIRCERNRSGSSLVVFRYPVIDLPYHVSRPLQNDTEIILAFPESFGSRDKDNRGGVYAYLPVGKYGFKFYIQSDFIVTTSREKIDSNEWNRHLVDMLHTALIEAIKQLKNWDDSVLRYSWPLLIHFENAELDIFSSLPAKLEATLSQTAILEDSQGNFMLPGNLMHVPKEFMNTDGSPLIPQEHCARPPLNPKYPIESVGVLDIFQSLGVETQTTEGFLSDLRRFIADDPARFRTMPLMWYEQLCNALMILLKDYREDIAGLEIVPLSSGDWVSPSAGYCYFAPEQQDNLAFPLSVENVFVVHPGVMKNQSHAELLRAIGIKDGTPSELCKHIIKKHKEYSRTYTWWDSYQLLDKLKVLYSTKDMVSQMTFLYRSGWTPKRTKHNDVPDLWWIDESGEFCRTSDIYIQSSEPQSASLVSHGSKTRLRFLHPDYMKEFGDEPAGLEFLVKIVKVRKMLRVATSDDGIGCKLHNDFKSLAQERPIRMLQMLSKTWRFYGPWFTQSDRNKSGDAPSTLENSSKEELNKAVRDIMVPCHSKDRSIKIKLGEAYLPRKKLLELCETKTFERCGRRIERCSICITLCSLQSERGSQEIRGAVPVDRLLDVPDPDEDSWNFLDNFGVIHELTASVFVRHLHQIIGTNVSHAHMDNIYMHLESFIDGPDGRGIQKALQNSDAIYVPESVGASRGVWQGFYACDRKYLFAAKLTMRNATEQDLILEAMQLRDTDGIDHISSLLAHIPTFWVDSAHYSPTEIADPQKAWVSSMHQSFKSIPMIPVRLTGSRSDTFVLRSSDDDKSWFIPDRHHLHKAFVGLVDMAELSSLNSIQLKRLIEGLKMEERCLSKVATQNAFKAEQPEPLEKYTEALRKKVPYIHSAILSNYIFPDPAQLMSNVENIRAIGCEQIGNSWTLNSGEMVIESQPDHSQVSCRIEDNALVIYIAGGNDLEEALLTEPPPPEMSKGLLDFFGIEDKDDAVCLTQILAYNNLARLKKDLERWPRRRHPMKMKRKEVVRPESKNPASNKEDSGKKTNLAPENVDTAKDSANSPATKPNEMLDGQQEIPEALTASSTEEPAGLEIGLQASQSVAEKASSEASVGSGVDGDKTIAEGMVQEEPASQTLDEGVMGEVEPLNGDTKVVHHEINTERPEGEEKHDSSLGLISEQKFNAQWRDFPSNDTEQRTASTDSMENSISGKKPSPQRADFISSRDYDETLLSNRRYRKDAKRFVHMKSGRVHLVDPSPRMVFYGEDTKETRYLAELYMSRHFEGFFGKDIHGQNVYKPNEHWTSEFRLRNGHAPFLPQNQNEYVIHSTFTIVDTEGKLKDLMNADDAVDSLSLAEICSFHIEVCATSGGLHSPFILPSQQYEKAREMTTVGRQGSIENIYIIARVYNIHDDPGFALYADPWKLYLKRVISLEVNSSFEGSVSTATPAILSRDSLGKGLVTEIHDIYKDLYVGDQEIRLLELTLGNDNEHLQGELIVKDLRDPETSFWAISYVWGSDPNDQSPFFKTSKGKIRITDSLNECLRCLRRKRVKALIWADAICIDQGNNIEKNMQVRRMGTLYNTAEKVVIWTGGQRAEDLYAMDWLLSLRNLPRSSDITLDPATKIEHISEFLARAWFGRTWTIQELVFGSDVSIICHDQELGWDDFIAAISLCEEELLEKREALHRSGPALHLNKTRQLYLKEGRRYSLLQLLEMFHHTESSKPRDKLFAMLHMATDATDVKAFYPDYESTDNVILARYAKQYVASHDWLQLLYRAGSGKSSFFCTWIPDFMNFRRVEPYMPTISSWMVTGTGDGNHSFNAHPPGSRGVVVREPNSTDAAPILVLKGYVFDSIGDCRGLEITRYSLKFSDVLEASKRIANFGRYPDAGPDWEDDLRVKCLIGDAIGPYHKNSPQSSKQEVWAPEFKSTICGIRLDQDARKQMDEMSDASRRLVNAYLQTVSNFLGLIPGAALCTTKKGYIGIVPGETKPGDKVVLLFGSRVPFVVREGKEPGQYKLIGECYLHGIMHFQASRLSGLVEQEICLI</sequence>
<dbReference type="InterPro" id="IPR010730">
    <property type="entry name" value="HET"/>
</dbReference>
<feature type="compositionally biased region" description="Polar residues" evidence="1">
    <location>
        <begin position="1406"/>
        <end position="1424"/>
    </location>
</feature>
<accession>A0A6A5Y7R7</accession>
<feature type="domain" description="Heterokaryon incompatibility" evidence="2">
    <location>
        <begin position="1722"/>
        <end position="1858"/>
    </location>
</feature>
<dbReference type="Proteomes" id="UP000799778">
    <property type="component" value="Unassembled WGS sequence"/>
</dbReference>
<dbReference type="InterPro" id="IPR052895">
    <property type="entry name" value="HetReg/Transcr_Mod"/>
</dbReference>
<gene>
    <name evidence="3" type="ORF">BU24DRAFT_457320</name>
</gene>
<feature type="region of interest" description="Disordered" evidence="1">
    <location>
        <begin position="1402"/>
        <end position="1434"/>
    </location>
</feature>
<dbReference type="Pfam" id="PF26639">
    <property type="entry name" value="Het-6_barrel"/>
    <property type="match status" value="1"/>
</dbReference>
<dbReference type="SUPFAM" id="SSF55874">
    <property type="entry name" value="ATPase domain of HSP90 chaperone/DNA topoisomerase II/histidine kinase"/>
    <property type="match status" value="1"/>
</dbReference>
<dbReference type="InterPro" id="IPR036890">
    <property type="entry name" value="HATPase_C_sf"/>
</dbReference>
<evidence type="ECO:0000313" key="3">
    <source>
        <dbReference type="EMBL" id="KAF2021339.1"/>
    </source>
</evidence>
<name>A0A6A5Y7R7_9PLEO</name>
<evidence type="ECO:0000313" key="4">
    <source>
        <dbReference type="Proteomes" id="UP000799778"/>
    </source>
</evidence>
<reference evidence="3" key="1">
    <citation type="journal article" date="2020" name="Stud. Mycol.">
        <title>101 Dothideomycetes genomes: a test case for predicting lifestyles and emergence of pathogens.</title>
        <authorList>
            <person name="Haridas S."/>
            <person name="Albert R."/>
            <person name="Binder M."/>
            <person name="Bloem J."/>
            <person name="Labutti K."/>
            <person name="Salamov A."/>
            <person name="Andreopoulos B."/>
            <person name="Baker S."/>
            <person name="Barry K."/>
            <person name="Bills G."/>
            <person name="Bluhm B."/>
            <person name="Cannon C."/>
            <person name="Castanera R."/>
            <person name="Culley D."/>
            <person name="Daum C."/>
            <person name="Ezra D."/>
            <person name="Gonzalez J."/>
            <person name="Henrissat B."/>
            <person name="Kuo A."/>
            <person name="Liang C."/>
            <person name="Lipzen A."/>
            <person name="Lutzoni F."/>
            <person name="Magnuson J."/>
            <person name="Mondo S."/>
            <person name="Nolan M."/>
            <person name="Ohm R."/>
            <person name="Pangilinan J."/>
            <person name="Park H.-J."/>
            <person name="Ramirez L."/>
            <person name="Alfaro M."/>
            <person name="Sun H."/>
            <person name="Tritt A."/>
            <person name="Yoshinaga Y."/>
            <person name="Zwiers L.-H."/>
            <person name="Turgeon B."/>
            <person name="Goodwin S."/>
            <person name="Spatafora J."/>
            <person name="Crous P."/>
            <person name="Grigoriev I."/>
        </authorList>
    </citation>
    <scope>NUCLEOTIDE SEQUENCE</scope>
    <source>
        <strain evidence="3">CBS 175.79</strain>
    </source>
</reference>
<dbReference type="NCBIfam" id="NF047352">
    <property type="entry name" value="P_loop_sacsin"/>
    <property type="match status" value="1"/>
</dbReference>
<dbReference type="Pfam" id="PF06985">
    <property type="entry name" value="HET"/>
    <property type="match status" value="1"/>
</dbReference>
<dbReference type="RefSeq" id="XP_033389678.1">
    <property type="nucleotide sequence ID" value="XM_033531531.1"/>
</dbReference>
<evidence type="ECO:0000259" key="2">
    <source>
        <dbReference type="Pfam" id="PF06985"/>
    </source>
</evidence>
<evidence type="ECO:0000256" key="1">
    <source>
        <dbReference type="SAM" id="MobiDB-lite"/>
    </source>
</evidence>
<dbReference type="EMBL" id="ML978066">
    <property type="protein sequence ID" value="KAF2021339.1"/>
    <property type="molecule type" value="Genomic_DNA"/>
</dbReference>
<proteinExistence type="predicted"/>
<dbReference type="PANTHER" id="PTHR24148">
    <property type="entry name" value="ANKYRIN REPEAT DOMAIN-CONTAINING PROTEIN 39 HOMOLOG-RELATED"/>
    <property type="match status" value="1"/>
</dbReference>
<feature type="compositionally biased region" description="Basic residues" evidence="1">
    <location>
        <begin position="1230"/>
        <end position="1240"/>
    </location>
</feature>
<feature type="compositionally biased region" description="Basic and acidic residues" evidence="1">
    <location>
        <begin position="1241"/>
        <end position="1260"/>
    </location>
</feature>
<dbReference type="Gene3D" id="3.30.565.10">
    <property type="entry name" value="Histidine kinase-like ATPase, C-terminal domain"/>
    <property type="match status" value="1"/>
</dbReference>
<dbReference type="OrthoDB" id="1262810at2759"/>
<dbReference type="PANTHER" id="PTHR24148:SF64">
    <property type="entry name" value="HETEROKARYON INCOMPATIBILITY DOMAIN-CONTAINING PROTEIN"/>
    <property type="match status" value="1"/>
</dbReference>
<feature type="region of interest" description="Disordered" evidence="1">
    <location>
        <begin position="1230"/>
        <end position="1288"/>
    </location>
</feature>
<keyword evidence="4" id="KW-1185">Reference proteome</keyword>
<organism evidence="3 4">
    <name type="scientific">Aaosphaeria arxii CBS 175.79</name>
    <dbReference type="NCBI Taxonomy" id="1450172"/>
    <lineage>
        <taxon>Eukaryota</taxon>
        <taxon>Fungi</taxon>
        <taxon>Dikarya</taxon>
        <taxon>Ascomycota</taxon>
        <taxon>Pezizomycotina</taxon>
        <taxon>Dothideomycetes</taxon>
        <taxon>Pleosporomycetidae</taxon>
        <taxon>Pleosporales</taxon>
        <taxon>Pleosporales incertae sedis</taxon>
        <taxon>Aaosphaeria</taxon>
    </lineage>
</organism>